<keyword evidence="3" id="KW-1133">Transmembrane helix</keyword>
<dbReference type="InterPro" id="IPR002505">
    <property type="entry name" value="PTA_PTB"/>
</dbReference>
<proteinExistence type="predicted"/>
<dbReference type="PANTHER" id="PTHR43356:SF2">
    <property type="entry name" value="PHOSPHATE ACETYLTRANSFERASE"/>
    <property type="match status" value="1"/>
</dbReference>
<dbReference type="InterPro" id="IPR050500">
    <property type="entry name" value="Phos_Acetyltrans/Butyryltrans"/>
</dbReference>
<keyword evidence="3" id="KW-0812">Transmembrane</keyword>
<dbReference type="Pfam" id="PF01515">
    <property type="entry name" value="PTA_PTB"/>
    <property type="match status" value="1"/>
</dbReference>
<keyword evidence="3" id="KW-0472">Membrane</keyword>
<dbReference type="Gene3D" id="3.40.718.10">
    <property type="entry name" value="Isopropylmalate Dehydrogenase"/>
    <property type="match status" value="1"/>
</dbReference>
<evidence type="ECO:0000259" key="4">
    <source>
        <dbReference type="Pfam" id="PF01515"/>
    </source>
</evidence>
<feature type="domain" description="Phosphate acetyl/butaryl transferase" evidence="4">
    <location>
        <begin position="6"/>
        <end position="209"/>
    </location>
</feature>
<dbReference type="SUPFAM" id="SSF53659">
    <property type="entry name" value="Isocitrate/Isopropylmalate dehydrogenase-like"/>
    <property type="match status" value="1"/>
</dbReference>
<dbReference type="GO" id="GO:0016746">
    <property type="term" value="F:acyltransferase activity"/>
    <property type="evidence" value="ECO:0007669"/>
    <property type="project" value="UniProtKB-KW"/>
</dbReference>
<evidence type="ECO:0000256" key="3">
    <source>
        <dbReference type="SAM" id="Phobius"/>
    </source>
</evidence>
<dbReference type="AlphaFoldDB" id="A0A382ZPX0"/>
<feature type="non-terminal residue" evidence="5">
    <location>
        <position position="1"/>
    </location>
</feature>
<dbReference type="PANTHER" id="PTHR43356">
    <property type="entry name" value="PHOSPHATE ACETYLTRANSFERASE"/>
    <property type="match status" value="1"/>
</dbReference>
<keyword evidence="2" id="KW-0012">Acyltransferase</keyword>
<gene>
    <name evidence="5" type="ORF">METZ01_LOCUS450388</name>
</gene>
<feature type="transmembrane region" description="Helical" evidence="3">
    <location>
        <begin position="179"/>
        <end position="201"/>
    </location>
</feature>
<protein>
    <recommendedName>
        <fullName evidence="4">Phosphate acetyl/butaryl transferase domain-containing protein</fullName>
    </recommendedName>
</protein>
<accession>A0A382ZPX0</accession>
<sequence>EIAAGMTGAQLARSGEVEMVLKGHIHTDAFMRPLISRKTGPRSRRRLSHVFHMTVSGSDAVLMLTDCAVNVAPDVKARTSIIHNAVELAHDLGNPRPKVALLAASEEISRAMPVTLECQKIMNMCVDLALVADIYGPLAFDNIVSPEAARLKGISSSVAGYADIILVPTIEAGNALFKMMVYFLGACAAGIVLGASVPILLTSRADPAAARLASTAVGAIVARTRESRA</sequence>
<evidence type="ECO:0000256" key="1">
    <source>
        <dbReference type="ARBA" id="ARBA00022679"/>
    </source>
</evidence>
<evidence type="ECO:0000256" key="2">
    <source>
        <dbReference type="ARBA" id="ARBA00023315"/>
    </source>
</evidence>
<organism evidence="5">
    <name type="scientific">marine metagenome</name>
    <dbReference type="NCBI Taxonomy" id="408172"/>
    <lineage>
        <taxon>unclassified sequences</taxon>
        <taxon>metagenomes</taxon>
        <taxon>ecological metagenomes</taxon>
    </lineage>
</organism>
<keyword evidence="1" id="KW-0808">Transferase</keyword>
<name>A0A382ZPX0_9ZZZZ</name>
<reference evidence="5" key="1">
    <citation type="submission" date="2018-05" db="EMBL/GenBank/DDBJ databases">
        <authorList>
            <person name="Lanie J.A."/>
            <person name="Ng W.-L."/>
            <person name="Kazmierczak K.M."/>
            <person name="Andrzejewski T.M."/>
            <person name="Davidsen T.M."/>
            <person name="Wayne K.J."/>
            <person name="Tettelin H."/>
            <person name="Glass J.I."/>
            <person name="Rusch D."/>
            <person name="Podicherti R."/>
            <person name="Tsui H.-C.T."/>
            <person name="Winkler M.E."/>
        </authorList>
    </citation>
    <scope>NUCLEOTIDE SEQUENCE</scope>
</reference>
<dbReference type="EMBL" id="UINC01185697">
    <property type="protein sequence ID" value="SVD97534.1"/>
    <property type="molecule type" value="Genomic_DNA"/>
</dbReference>
<evidence type="ECO:0000313" key="5">
    <source>
        <dbReference type="EMBL" id="SVD97534.1"/>
    </source>
</evidence>